<evidence type="ECO:0000256" key="4">
    <source>
        <dbReference type="ARBA" id="ARBA00023172"/>
    </source>
</evidence>
<dbReference type="PANTHER" id="PTHR33293">
    <property type="entry name" value="INSERTION ELEMENT IS1 1 PROTEIN INSB-RELATED"/>
    <property type="match status" value="1"/>
</dbReference>
<sequence>MNIASNKENRDMNTECKKCSSSKYVKNGNIRGMQRYKCKECGCNFTSTKLRGCSPEMKALAVLLYSMEKSSFRWLGKLFKVAHTSVYKWIILYAKKIPRPTVPEELREVEIDEMWHFVDSKKNKLWIWKAYSRELKRVVAWVVGKRNVTTFRKLWKIISRDNCTYYTDDWSVYSEVIPRHQHVVGKQHTLSIESNNSNTRHRIARMTRKTKVVSKSEEVVDLTIKLWLHFEGVLQDGIKKGIVEWITE</sequence>
<evidence type="ECO:0000256" key="1">
    <source>
        <dbReference type="ARBA" id="ARBA00004091"/>
    </source>
</evidence>
<keyword evidence="3" id="KW-0815">Transposition</keyword>
<protein>
    <submittedName>
        <fullName evidence="5">IS1 family transposase</fullName>
    </submittedName>
</protein>
<proteinExistence type="inferred from homology"/>
<keyword evidence="4" id="KW-0233">DNA recombination</keyword>
<keyword evidence="6" id="KW-1185">Reference proteome</keyword>
<dbReference type="NCBIfam" id="NF033558">
    <property type="entry name" value="transpos_IS1"/>
    <property type="match status" value="1"/>
</dbReference>
<comment type="function">
    <text evidence="1">Absolutely required for transposition of IS1.</text>
</comment>
<organism evidence="5 6">
    <name type="scientific">Candidatus Bandiella euplotis</name>
    <dbReference type="NCBI Taxonomy" id="1664265"/>
    <lineage>
        <taxon>Bacteria</taxon>
        <taxon>Pseudomonadati</taxon>
        <taxon>Pseudomonadota</taxon>
        <taxon>Alphaproteobacteria</taxon>
        <taxon>Rickettsiales</taxon>
        <taxon>Candidatus Midichloriaceae</taxon>
        <taxon>Candidatus Bandiella</taxon>
    </lineage>
</organism>
<comment type="similarity">
    <text evidence="2">Belongs to the transposase 27 family.</text>
</comment>
<evidence type="ECO:0000313" key="5">
    <source>
        <dbReference type="EMBL" id="WPX96961.1"/>
    </source>
</evidence>
<evidence type="ECO:0000256" key="3">
    <source>
        <dbReference type="ARBA" id="ARBA00022578"/>
    </source>
</evidence>
<evidence type="ECO:0000256" key="2">
    <source>
        <dbReference type="ARBA" id="ARBA00008841"/>
    </source>
</evidence>
<accession>A0ABZ0UNX4</accession>
<evidence type="ECO:0000313" key="6">
    <source>
        <dbReference type="Proteomes" id="UP001327219"/>
    </source>
</evidence>
<dbReference type="Pfam" id="PF03400">
    <property type="entry name" value="DDE_Tnp_IS1"/>
    <property type="match status" value="1"/>
</dbReference>
<dbReference type="EMBL" id="CP110820">
    <property type="protein sequence ID" value="WPX96961.1"/>
    <property type="molecule type" value="Genomic_DNA"/>
</dbReference>
<dbReference type="PANTHER" id="PTHR33293:SF1">
    <property type="entry name" value="INSERTION ELEMENT IS1 1 PROTEIN INSB-RELATED"/>
    <property type="match status" value="1"/>
</dbReference>
<gene>
    <name evidence="5" type="ORF">Bandiella_01098</name>
</gene>
<dbReference type="InterPro" id="IPR005063">
    <property type="entry name" value="Transposase_27"/>
</dbReference>
<reference evidence="5 6" key="1">
    <citation type="submission" date="2022-11" db="EMBL/GenBank/DDBJ databases">
        <title>Host association and intracellularity evolved multiple times independently in the Rickettsiales.</title>
        <authorList>
            <person name="Castelli M."/>
            <person name="Nardi T."/>
            <person name="Gammuto L."/>
            <person name="Bellinzona G."/>
            <person name="Sabaneyeva E."/>
            <person name="Potekhin A."/>
            <person name="Serra V."/>
            <person name="Petroni G."/>
            <person name="Sassera D."/>
        </authorList>
    </citation>
    <scope>NUCLEOTIDE SEQUENCE [LARGE SCALE GENOMIC DNA]</scope>
    <source>
        <strain evidence="5 6">NDG2</strain>
    </source>
</reference>
<dbReference type="Proteomes" id="UP001327219">
    <property type="component" value="Chromosome"/>
</dbReference>
<name>A0ABZ0UNX4_9RICK</name>
<dbReference type="RefSeq" id="WP_323732628.1">
    <property type="nucleotide sequence ID" value="NZ_CP110820.1"/>
</dbReference>
<dbReference type="InterPro" id="IPR051354">
    <property type="entry name" value="Transposase_27_IS1"/>
</dbReference>